<protein>
    <submittedName>
        <fullName evidence="2">Uncharacterized protein</fullName>
    </submittedName>
</protein>
<accession>A0A395GI33</accession>
<proteinExistence type="predicted"/>
<dbReference type="GeneID" id="37225511"/>
<evidence type="ECO:0000313" key="2">
    <source>
        <dbReference type="EMBL" id="RAK95111.1"/>
    </source>
</evidence>
<dbReference type="RefSeq" id="XP_025569439.1">
    <property type="nucleotide sequence ID" value="XM_025720646.1"/>
</dbReference>
<reference evidence="2 3" key="1">
    <citation type="submission" date="2018-02" db="EMBL/GenBank/DDBJ databases">
        <title>The genomes of Aspergillus section Nigri reveals drivers in fungal speciation.</title>
        <authorList>
            <consortium name="DOE Joint Genome Institute"/>
            <person name="Vesth T.C."/>
            <person name="Nybo J."/>
            <person name="Theobald S."/>
            <person name="Brandl J."/>
            <person name="Frisvad J.C."/>
            <person name="Nielsen K.F."/>
            <person name="Lyhne E.K."/>
            <person name="Kogle M.E."/>
            <person name="Kuo A."/>
            <person name="Riley R."/>
            <person name="Clum A."/>
            <person name="Nolan M."/>
            <person name="Lipzen A."/>
            <person name="Salamov A."/>
            <person name="Henrissat B."/>
            <person name="Wiebenga A."/>
            <person name="De vries R.P."/>
            <person name="Grigoriev I.V."/>
            <person name="Mortensen U.H."/>
            <person name="Andersen M.R."/>
            <person name="Baker S.E."/>
        </authorList>
    </citation>
    <scope>NUCLEOTIDE SEQUENCE [LARGE SCALE GENOMIC DNA]</scope>
    <source>
        <strain evidence="2 3">CBS 121593</strain>
    </source>
</reference>
<evidence type="ECO:0000313" key="3">
    <source>
        <dbReference type="Proteomes" id="UP000249402"/>
    </source>
</evidence>
<keyword evidence="3" id="KW-1185">Reference proteome</keyword>
<name>A0A395GI33_9EURO</name>
<dbReference type="Proteomes" id="UP000249402">
    <property type="component" value="Unassembled WGS sequence"/>
</dbReference>
<dbReference type="VEuPathDB" id="FungiDB:BO80DRAFT_430158"/>
<dbReference type="AlphaFoldDB" id="A0A395GI33"/>
<gene>
    <name evidence="2" type="ORF">BO80DRAFT_430158</name>
</gene>
<dbReference type="EMBL" id="KZ824503">
    <property type="protein sequence ID" value="RAK95111.1"/>
    <property type="molecule type" value="Genomic_DNA"/>
</dbReference>
<sequence length="65" mass="7063">MPVNVGDGALASIRRGRTNGGRTPADGGFSYQTKSEEGTPYTSRWPPRIGRTTKRLNVTPGEDRD</sequence>
<feature type="region of interest" description="Disordered" evidence="1">
    <location>
        <begin position="1"/>
        <end position="65"/>
    </location>
</feature>
<organism evidence="2 3">
    <name type="scientific">Aspergillus ibericus CBS 121593</name>
    <dbReference type="NCBI Taxonomy" id="1448316"/>
    <lineage>
        <taxon>Eukaryota</taxon>
        <taxon>Fungi</taxon>
        <taxon>Dikarya</taxon>
        <taxon>Ascomycota</taxon>
        <taxon>Pezizomycotina</taxon>
        <taxon>Eurotiomycetes</taxon>
        <taxon>Eurotiomycetidae</taxon>
        <taxon>Eurotiales</taxon>
        <taxon>Aspergillaceae</taxon>
        <taxon>Aspergillus</taxon>
        <taxon>Aspergillus subgen. Circumdati</taxon>
    </lineage>
</organism>
<evidence type="ECO:0000256" key="1">
    <source>
        <dbReference type="SAM" id="MobiDB-lite"/>
    </source>
</evidence>